<name>Q01MZ1_ORYSA</name>
<protein>
    <submittedName>
        <fullName evidence="1">OSIGBa0103I21.7 protein</fullName>
    </submittedName>
</protein>
<gene>
    <name evidence="1" type="primary">OSIGBa0103I21.7</name>
</gene>
<reference evidence="1" key="1">
    <citation type="journal article" date="2002" name="Nature">
        <title>Sequence and analysis of rice chromosome 4.</title>
        <authorList>
            <person name="Feng Q."/>
            <person name="Zhang Y."/>
            <person name="Hao P."/>
            <person name="Wang S."/>
            <person name="Fu G."/>
            <person name="Huang Y."/>
            <person name="Li Y."/>
            <person name="Zhu J."/>
            <person name="Liu Y."/>
            <person name="Hu X."/>
            <person name="Jia P."/>
            <person name="Zhang Y."/>
            <person name="Zhao Q."/>
            <person name="Ying K."/>
            <person name="Yu S."/>
            <person name="Tang Y."/>
            <person name="Weng Q."/>
            <person name="Zhang L."/>
            <person name="Lu Y."/>
            <person name="Mu J."/>
            <person name="Lu Y."/>
            <person name="Zhang L.S."/>
            <person name="Yu Z."/>
            <person name="Fan D."/>
            <person name="Liu X."/>
            <person name="Lu T."/>
            <person name="Li C."/>
            <person name="Wu Y."/>
            <person name="Sun T."/>
            <person name="Lei H."/>
            <person name="Li T."/>
            <person name="Hu H."/>
            <person name="Guan J."/>
            <person name="Wu M."/>
            <person name="Zhang R."/>
            <person name="Zhou B."/>
            <person name="Chen Z."/>
            <person name="Chen L."/>
            <person name="Jin Z."/>
            <person name="Wang R."/>
            <person name="Yin H."/>
            <person name="Cai Z."/>
            <person name="Ren S."/>
            <person name="Lv G."/>
            <person name="Gu W."/>
            <person name="Zhu G."/>
            <person name="Tu Y."/>
            <person name="Jia J."/>
            <person name="Zhang Y."/>
            <person name="Chen J."/>
            <person name="Kang H."/>
            <person name="Chen X."/>
            <person name="Shao C."/>
            <person name="Sun Y."/>
            <person name="Hu Q."/>
            <person name="Zhang X."/>
            <person name="Zhang W."/>
            <person name="Wang L."/>
            <person name="Ding C."/>
            <person name="Sheng H."/>
            <person name="Gu J."/>
            <person name="Chen S."/>
            <person name="Ni L."/>
            <person name="Zhu F."/>
            <person name="Chen W."/>
            <person name="Lan L."/>
            <person name="Lai Y."/>
            <person name="Cheng Z."/>
            <person name="Gu M."/>
            <person name="Jiang J."/>
            <person name="Li J."/>
            <person name="Hong G."/>
            <person name="Xue Y."/>
            <person name="Han B."/>
        </authorList>
    </citation>
    <scope>NUCLEOTIDE SEQUENCE</scope>
</reference>
<sequence length="34" mass="3735">MEAEVASALVGTCMPCNQFVLSYEIIDSMIWLGI</sequence>
<proteinExistence type="predicted"/>
<evidence type="ECO:0000313" key="1">
    <source>
        <dbReference type="EMBL" id="CAH65874.1"/>
    </source>
</evidence>
<organism evidence="1">
    <name type="scientific">Oryza sativa</name>
    <name type="common">Rice</name>
    <dbReference type="NCBI Taxonomy" id="4530"/>
    <lineage>
        <taxon>Eukaryota</taxon>
        <taxon>Viridiplantae</taxon>
        <taxon>Streptophyta</taxon>
        <taxon>Embryophyta</taxon>
        <taxon>Tracheophyta</taxon>
        <taxon>Spermatophyta</taxon>
        <taxon>Magnoliopsida</taxon>
        <taxon>Liliopsida</taxon>
        <taxon>Poales</taxon>
        <taxon>Poaceae</taxon>
        <taxon>BOP clade</taxon>
        <taxon>Oryzoideae</taxon>
        <taxon>Oryzeae</taxon>
        <taxon>Oryzinae</taxon>
        <taxon>Oryza</taxon>
    </lineage>
</organism>
<accession>Q01MZ1</accession>
<reference evidence="1" key="2">
    <citation type="submission" date="2004-10" db="EMBL/GenBank/DDBJ databases">
        <title>Chromosome-wide comparison between domesticated rice subspecies indica and japonica.</title>
        <authorList>
            <person name="Han B."/>
        </authorList>
    </citation>
    <scope>NUCLEOTIDE SEQUENCE</scope>
</reference>
<dbReference type="AlphaFoldDB" id="Q01MZ1"/>
<dbReference type="EMBL" id="CR855023">
    <property type="protein sequence ID" value="CAH65874.1"/>
    <property type="molecule type" value="Genomic_DNA"/>
</dbReference>